<dbReference type="PANTHER" id="PTHR44688">
    <property type="entry name" value="DNA-BINDING TRANSCRIPTIONAL ACTIVATOR DEVR_DOSR"/>
    <property type="match status" value="1"/>
</dbReference>
<evidence type="ECO:0000256" key="2">
    <source>
        <dbReference type="ARBA" id="ARBA00023125"/>
    </source>
</evidence>
<evidence type="ECO:0000256" key="3">
    <source>
        <dbReference type="ARBA" id="ARBA00023163"/>
    </source>
</evidence>
<proteinExistence type="predicted"/>
<dbReference type="InterPro" id="IPR029016">
    <property type="entry name" value="GAF-like_dom_sf"/>
</dbReference>
<evidence type="ECO:0000256" key="1">
    <source>
        <dbReference type="ARBA" id="ARBA00023015"/>
    </source>
</evidence>
<dbReference type="InterPro" id="IPR000792">
    <property type="entry name" value="Tscrpt_reg_LuxR_C"/>
</dbReference>
<dbReference type="Gene3D" id="3.30.450.40">
    <property type="match status" value="1"/>
</dbReference>
<dbReference type="SUPFAM" id="SSF46894">
    <property type="entry name" value="C-terminal effector domain of the bipartite response regulators"/>
    <property type="match status" value="1"/>
</dbReference>
<keyword evidence="6" id="KW-1185">Reference proteome</keyword>
<dbReference type="SMART" id="SM00421">
    <property type="entry name" value="HTH_LUXR"/>
    <property type="match status" value="1"/>
</dbReference>
<dbReference type="PRINTS" id="PR00038">
    <property type="entry name" value="HTHLUXR"/>
</dbReference>
<keyword evidence="3" id="KW-0804">Transcription</keyword>
<dbReference type="EMBL" id="BAAANC010000001">
    <property type="protein sequence ID" value="GAA1521248.1"/>
    <property type="molecule type" value="Genomic_DNA"/>
</dbReference>
<protein>
    <recommendedName>
        <fullName evidence="4">HTH luxR-type domain-containing protein</fullName>
    </recommendedName>
</protein>
<dbReference type="CDD" id="cd06170">
    <property type="entry name" value="LuxR_C_like"/>
    <property type="match status" value="1"/>
</dbReference>
<organism evidence="5 6">
    <name type="scientific">Kribbella lupini</name>
    <dbReference type="NCBI Taxonomy" id="291602"/>
    <lineage>
        <taxon>Bacteria</taxon>
        <taxon>Bacillati</taxon>
        <taxon>Actinomycetota</taxon>
        <taxon>Actinomycetes</taxon>
        <taxon>Propionibacteriales</taxon>
        <taxon>Kribbellaceae</taxon>
        <taxon>Kribbella</taxon>
    </lineage>
</organism>
<dbReference type="PROSITE" id="PS50043">
    <property type="entry name" value="HTH_LUXR_2"/>
    <property type="match status" value="1"/>
</dbReference>
<dbReference type="InterPro" id="IPR036388">
    <property type="entry name" value="WH-like_DNA-bd_sf"/>
</dbReference>
<dbReference type="RefSeq" id="WP_344172856.1">
    <property type="nucleotide sequence ID" value="NZ_BAAANC010000001.1"/>
</dbReference>
<dbReference type="Gene3D" id="1.10.10.10">
    <property type="entry name" value="Winged helix-like DNA-binding domain superfamily/Winged helix DNA-binding domain"/>
    <property type="match status" value="1"/>
</dbReference>
<evidence type="ECO:0000259" key="4">
    <source>
        <dbReference type="PROSITE" id="PS50043"/>
    </source>
</evidence>
<keyword evidence="2" id="KW-0238">DNA-binding</keyword>
<accession>A0ABN2ALQ1</accession>
<evidence type="ECO:0000313" key="5">
    <source>
        <dbReference type="EMBL" id="GAA1521248.1"/>
    </source>
</evidence>
<comment type="caution">
    <text evidence="5">The sequence shown here is derived from an EMBL/GenBank/DDBJ whole genome shotgun (WGS) entry which is preliminary data.</text>
</comment>
<feature type="domain" description="HTH luxR-type" evidence="4">
    <location>
        <begin position="319"/>
        <end position="384"/>
    </location>
</feature>
<dbReference type="PANTHER" id="PTHR44688:SF16">
    <property type="entry name" value="DNA-BINDING TRANSCRIPTIONAL ACTIVATOR DEVR_DOSR"/>
    <property type="match status" value="1"/>
</dbReference>
<name>A0ABN2ALQ1_9ACTN</name>
<reference evidence="5 6" key="1">
    <citation type="journal article" date="2019" name="Int. J. Syst. Evol. Microbiol.">
        <title>The Global Catalogue of Microorganisms (GCM) 10K type strain sequencing project: providing services to taxonomists for standard genome sequencing and annotation.</title>
        <authorList>
            <consortium name="The Broad Institute Genomics Platform"/>
            <consortium name="The Broad Institute Genome Sequencing Center for Infectious Disease"/>
            <person name="Wu L."/>
            <person name="Ma J."/>
        </authorList>
    </citation>
    <scope>NUCLEOTIDE SEQUENCE [LARGE SCALE GENOMIC DNA]</scope>
    <source>
        <strain evidence="5 6">JCM 14303</strain>
    </source>
</reference>
<sequence>MDDAGNRTRSGAVQHVLDRVESGGHRSGTVSEAIQRSWQRSADAGLPADHVAVPFDADVDNDGRLRWAAAPVLAAVSADLSDLPVALLLSDHTGHLVERWTSSSKTSDLMDTIGAAPGYLCREELVGTNSIGLALLTSGPTVVRGFEHYADNLTAVSCASSAVVHPATGQLLGVVNATCPGGIYNAVMPALVGRVVAETSRRLLEESRVPSPVLRAAFLDARRRSKGALAAISANTMFFNTAAGPILTAPADRVLLWDWAEQAIRDHKGSLEAAVPYTTGARTTRCLPVYDGPTLAGAIVWIGRRTGLGPATEAATDATTDRWSRLTDSERTIAEHVARGLTNRETAALLFLSPHTVDYHLRQIFRTLGVRSRVELARTADSSVRR</sequence>
<dbReference type="Pfam" id="PF00196">
    <property type="entry name" value="GerE"/>
    <property type="match status" value="1"/>
</dbReference>
<gene>
    <name evidence="5" type="ORF">GCM10009741_22820</name>
</gene>
<keyword evidence="1" id="KW-0805">Transcription regulation</keyword>
<dbReference type="InterPro" id="IPR016032">
    <property type="entry name" value="Sig_transdc_resp-reg_C-effctor"/>
</dbReference>
<evidence type="ECO:0000313" key="6">
    <source>
        <dbReference type="Proteomes" id="UP001500363"/>
    </source>
</evidence>
<dbReference type="Proteomes" id="UP001500363">
    <property type="component" value="Unassembled WGS sequence"/>
</dbReference>